<dbReference type="GeneID" id="29080379"/>
<evidence type="ECO:0000313" key="2">
    <source>
        <dbReference type="Proteomes" id="UP000202170"/>
    </source>
</evidence>
<proteinExistence type="predicted"/>
<evidence type="ECO:0000313" key="1">
    <source>
        <dbReference type="EMBL" id="AOE43804.1"/>
    </source>
</evidence>
<keyword evidence="2" id="KW-1185">Reference proteome</keyword>
<reference evidence="2" key="1">
    <citation type="submission" date="2016-07" db="EMBL/GenBank/DDBJ databases">
        <authorList>
            <person name="Florea S."/>
            <person name="Webb J.S."/>
            <person name="Jaromczyk J."/>
            <person name="Schardl C.L."/>
        </authorList>
    </citation>
    <scope>NUCLEOTIDE SEQUENCE [LARGE SCALE GENOMIC DNA]</scope>
</reference>
<name>A0A1B3AYK1_9CAUD</name>
<dbReference type="Proteomes" id="UP000202170">
    <property type="component" value="Segment"/>
</dbReference>
<dbReference type="KEGG" id="vg:29080379"/>
<accession>A0A1B3AYK1</accession>
<dbReference type="RefSeq" id="YP_009287583.1">
    <property type="nucleotide sequence ID" value="NC_031074.1"/>
</dbReference>
<gene>
    <name evidence="1" type="primary">115</name>
    <name evidence="1" type="ORF">SEA_BANTAM_115</name>
</gene>
<sequence length="79" mass="9255">MTETDKDFRSLIDDVREMNDPIDREIRIADFTAEHLIEKRVDRNLDMSRIAARMAEDGEEIRRLCEMLYGLGVDPYAHA</sequence>
<protein>
    <submittedName>
        <fullName evidence="1">Uncharacterized protein</fullName>
    </submittedName>
</protein>
<organism evidence="1 2">
    <name type="scientific">Gordonia phage Bantam</name>
    <dbReference type="NCBI Taxonomy" id="1887641"/>
    <lineage>
        <taxon>Viruses</taxon>
        <taxon>Duplodnaviria</taxon>
        <taxon>Heunggongvirae</taxon>
        <taxon>Uroviricota</taxon>
        <taxon>Caudoviricetes</taxon>
        <taxon>Bantamvirus</taxon>
        <taxon>Bantamvirus bantam</taxon>
    </lineage>
</organism>
<dbReference type="EMBL" id="KX557272">
    <property type="protein sequence ID" value="AOE43804.1"/>
    <property type="molecule type" value="Genomic_DNA"/>
</dbReference>